<dbReference type="Proteomes" id="UP000516028">
    <property type="component" value="Chromosome"/>
</dbReference>
<feature type="region of interest" description="Disordered" evidence="6">
    <location>
        <begin position="418"/>
        <end position="453"/>
    </location>
</feature>
<keyword evidence="2" id="KW-1134">Transmembrane beta strand</keyword>
<dbReference type="RefSeq" id="WP_187724644.1">
    <property type="nucleotide sequence ID" value="NZ_CP060783.1"/>
</dbReference>
<evidence type="ECO:0000256" key="5">
    <source>
        <dbReference type="ARBA" id="ARBA00023237"/>
    </source>
</evidence>
<evidence type="ECO:0000256" key="6">
    <source>
        <dbReference type="SAM" id="MobiDB-lite"/>
    </source>
</evidence>
<comment type="subcellular location">
    <subcellularLocation>
        <location evidence="1">Cell outer membrane</location>
    </subcellularLocation>
</comment>
<keyword evidence="8" id="KW-1185">Reference proteome</keyword>
<dbReference type="GO" id="GO:1990281">
    <property type="term" value="C:efflux pump complex"/>
    <property type="evidence" value="ECO:0007669"/>
    <property type="project" value="TreeGrafter"/>
</dbReference>
<evidence type="ECO:0000256" key="2">
    <source>
        <dbReference type="ARBA" id="ARBA00022452"/>
    </source>
</evidence>
<keyword evidence="5" id="KW-0998">Cell outer membrane</keyword>
<dbReference type="PANTHER" id="PTHR30026">
    <property type="entry name" value="OUTER MEMBRANE PROTEIN TOLC"/>
    <property type="match status" value="1"/>
</dbReference>
<dbReference type="GO" id="GO:0009279">
    <property type="term" value="C:cell outer membrane"/>
    <property type="evidence" value="ECO:0007669"/>
    <property type="project" value="UniProtKB-SubCell"/>
</dbReference>
<proteinExistence type="predicted"/>
<dbReference type="Gene3D" id="1.20.1600.10">
    <property type="entry name" value="Outer membrane efflux proteins (OEP)"/>
    <property type="match status" value="1"/>
</dbReference>
<protein>
    <submittedName>
        <fullName evidence="7">TolC family protein</fullName>
    </submittedName>
</protein>
<gene>
    <name evidence="7" type="ORF">H9K75_02530</name>
</gene>
<evidence type="ECO:0000256" key="4">
    <source>
        <dbReference type="ARBA" id="ARBA00023136"/>
    </source>
</evidence>
<name>A0A7H0GL86_9BURK</name>
<evidence type="ECO:0000256" key="3">
    <source>
        <dbReference type="ARBA" id="ARBA00022692"/>
    </source>
</evidence>
<dbReference type="KEGG" id="daer:H9K75_02530"/>
<keyword evidence="4" id="KW-0472">Membrane</keyword>
<dbReference type="PANTHER" id="PTHR30026:SF20">
    <property type="entry name" value="OUTER MEMBRANE PROTEIN TOLC"/>
    <property type="match status" value="1"/>
</dbReference>
<sequence>MLASRAERAAASARRDIAENQNGTRVFAGTGLTDANEPVTDTYVRNYRRANLTIGVRWTLLAGRLSQKQNVKQAEWDIARAQMREDMAGNDAVRQVRVAAVKAAYADQRAALANAFLTERERVQGQIQARRQSGTMLGAEAMELATLNDEVNAQLKRQKQAQQDSEQAIRRIAGIEGKLDLSTPAWPETCFDTAHLMREDGRGQEAEQQLNVAAASSQMKLLDGGILNSVEAGVQVSHSRMKDWPGQDGRNSGVHLDVAVPLGWRQVRDARIGEWSAKRQQAEAQLQEARSLRQYDIDKGLRERALLKSEWTDAQTRLKAAQESLRVANLRRPALQGEGIVEQFQARMAAYKASVRVVDAAEKYSLAEAELLALGPECATQEQPKSASAVTPQLLASLGASQTQTVSDAGNAAPVMDTAQQQAAAPVAQAPRAGANPNAKPPTSGKPEKPAQSVASMRSKIGWFVWDGQKLLSDPSRLDQLPAHSGRLLLSFTAQQLQKMRAEDWKDLRARANQRGMRLELLLGDPGWVTPKGRPTLISLLTSVQGLPVDGLNIDLERSQLPKNSMTQEQWKREATATIREVRAVTPWELALTTHHRDLDDAAFLSALRSAGLNEVVPMIYTQNAKRAAQLTEDLLAHSSGLHVSLAQSIEPILSKEESSFHQGRSRSVQRWTALSKDLSRNPLFSGVIVQSMADYQQAKP</sequence>
<feature type="compositionally biased region" description="Low complexity" evidence="6">
    <location>
        <begin position="419"/>
        <end position="435"/>
    </location>
</feature>
<dbReference type="GO" id="GO:0015562">
    <property type="term" value="F:efflux transmembrane transporter activity"/>
    <property type="evidence" value="ECO:0007669"/>
    <property type="project" value="TreeGrafter"/>
</dbReference>
<reference evidence="7 8" key="1">
    <citation type="submission" date="2020-08" db="EMBL/GenBank/DDBJ databases">
        <title>Genome sequence of Diaphorobacter aerolatus KACC 16536T.</title>
        <authorList>
            <person name="Hyun D.-W."/>
            <person name="Bae J.-W."/>
        </authorList>
    </citation>
    <scope>NUCLEOTIDE SEQUENCE [LARGE SCALE GENOMIC DNA]</scope>
    <source>
        <strain evidence="7 8">KACC 16536</strain>
    </source>
</reference>
<dbReference type="GO" id="GO:0015288">
    <property type="term" value="F:porin activity"/>
    <property type="evidence" value="ECO:0007669"/>
    <property type="project" value="TreeGrafter"/>
</dbReference>
<evidence type="ECO:0000313" key="8">
    <source>
        <dbReference type="Proteomes" id="UP000516028"/>
    </source>
</evidence>
<dbReference type="SUPFAM" id="SSF56954">
    <property type="entry name" value="Outer membrane efflux proteins (OEP)"/>
    <property type="match status" value="1"/>
</dbReference>
<evidence type="ECO:0000256" key="1">
    <source>
        <dbReference type="ARBA" id="ARBA00004442"/>
    </source>
</evidence>
<evidence type="ECO:0000313" key="7">
    <source>
        <dbReference type="EMBL" id="QNP49052.1"/>
    </source>
</evidence>
<dbReference type="InterPro" id="IPR051906">
    <property type="entry name" value="TolC-like"/>
</dbReference>
<accession>A0A7H0GL86</accession>
<keyword evidence="3" id="KW-0812">Transmembrane</keyword>
<dbReference type="EMBL" id="CP060783">
    <property type="protein sequence ID" value="QNP49052.1"/>
    <property type="molecule type" value="Genomic_DNA"/>
</dbReference>
<dbReference type="AlphaFoldDB" id="A0A7H0GL86"/>
<organism evidence="7 8">
    <name type="scientific">Diaphorobacter aerolatus</name>
    <dbReference type="NCBI Taxonomy" id="1288495"/>
    <lineage>
        <taxon>Bacteria</taxon>
        <taxon>Pseudomonadati</taxon>
        <taxon>Pseudomonadota</taxon>
        <taxon>Betaproteobacteria</taxon>
        <taxon>Burkholderiales</taxon>
        <taxon>Comamonadaceae</taxon>
        <taxon>Diaphorobacter</taxon>
    </lineage>
</organism>